<dbReference type="EMBL" id="AWEY01000007">
    <property type="protein sequence ID" value="ERK40353.1"/>
    <property type="molecule type" value="Genomic_DNA"/>
</dbReference>
<dbReference type="NCBIfam" id="NF033709">
    <property type="entry name" value="PorV_fam"/>
    <property type="match status" value="1"/>
</dbReference>
<dbReference type="InterPro" id="IPR045741">
    <property type="entry name" value="PorV"/>
</dbReference>
<reference evidence="3 4" key="1">
    <citation type="submission" date="2013-08" db="EMBL/GenBank/DDBJ databases">
        <authorList>
            <person name="Durkin A.S."/>
            <person name="Haft D.R."/>
            <person name="McCorrison J."/>
            <person name="Torralba M."/>
            <person name="Gillis M."/>
            <person name="Haft D.H."/>
            <person name="Methe B."/>
            <person name="Sutton G."/>
            <person name="Nelson K.E."/>
        </authorList>
    </citation>
    <scope>NUCLEOTIDE SEQUENCE [LARGE SCALE GENOMIC DNA]</scope>
    <source>
        <strain evidence="3 4">F0067</strain>
    </source>
</reference>
<evidence type="ECO:0000256" key="1">
    <source>
        <dbReference type="SAM" id="SignalP"/>
    </source>
</evidence>
<organism evidence="3 4">
    <name type="scientific">Segatella baroniae F0067</name>
    <dbReference type="NCBI Taxonomy" id="1115809"/>
    <lineage>
        <taxon>Bacteria</taxon>
        <taxon>Pseudomonadati</taxon>
        <taxon>Bacteroidota</taxon>
        <taxon>Bacteroidia</taxon>
        <taxon>Bacteroidales</taxon>
        <taxon>Prevotellaceae</taxon>
        <taxon>Segatella</taxon>
    </lineage>
</organism>
<dbReference type="RefSeq" id="WP_021588851.1">
    <property type="nucleotide sequence ID" value="NZ_AWEY01000007.1"/>
</dbReference>
<protein>
    <recommendedName>
        <fullName evidence="2">Type IX secretion system protein PorV domain-containing protein</fullName>
    </recommendedName>
</protein>
<dbReference type="Proteomes" id="UP000016648">
    <property type="component" value="Unassembled WGS sequence"/>
</dbReference>
<feature type="chain" id="PRO_5004634206" description="Type IX secretion system protein PorV domain-containing protein" evidence="1">
    <location>
        <begin position="22"/>
        <end position="314"/>
    </location>
</feature>
<dbReference type="PATRIC" id="fig|1115809.3.peg.241"/>
<comment type="caution">
    <text evidence="3">The sequence shown here is derived from an EMBL/GenBank/DDBJ whole genome shotgun (WGS) entry which is preliminary data.</text>
</comment>
<evidence type="ECO:0000313" key="3">
    <source>
        <dbReference type="EMBL" id="ERK40353.1"/>
    </source>
</evidence>
<sequence>MNRISLALLTLCTGVALQATAQSRLLPVLEANPDARSAAMGNTLLGNTGQMHIHTNPAALTFGDTRFAADVTTEMQPKTDAGRLMQYNFGAGWRFANRSALLAGMRYQAGLTVPSIGTDGQPASVSPYEMAIDLGYSFAVVPEIAVYATATYARSSAATSANAWAFSVGAAYQKAFRLAADMPTTLTAGARLMDFGKSVKFNDTGIPYSLPTSVVVGGDWSVRLAPEHALTYAVSCRHFTPKDAHETLFANGLEYTYHGMLSARVGYQQADKGSDALTFGAGGRFHGFRLDVTYHHAFASYGINTLMVGVGYAL</sequence>
<evidence type="ECO:0000313" key="4">
    <source>
        <dbReference type="Proteomes" id="UP000016648"/>
    </source>
</evidence>
<dbReference type="AlphaFoldDB" id="U2QG94"/>
<feature type="domain" description="Type IX secretion system protein PorV" evidence="2">
    <location>
        <begin position="26"/>
        <end position="233"/>
    </location>
</feature>
<dbReference type="SUPFAM" id="SSF56935">
    <property type="entry name" value="Porins"/>
    <property type="match status" value="1"/>
</dbReference>
<proteinExistence type="predicted"/>
<gene>
    <name evidence="3" type="ORF">HMPREF9135_0420</name>
</gene>
<dbReference type="Pfam" id="PF19572">
    <property type="entry name" value="PorV"/>
    <property type="match status" value="1"/>
</dbReference>
<feature type="signal peptide" evidence="1">
    <location>
        <begin position="1"/>
        <end position="21"/>
    </location>
</feature>
<name>U2QG94_9BACT</name>
<accession>U2QG94</accession>
<keyword evidence="1" id="KW-0732">Signal</keyword>
<evidence type="ECO:0000259" key="2">
    <source>
        <dbReference type="Pfam" id="PF19572"/>
    </source>
</evidence>
<keyword evidence="4" id="KW-1185">Reference proteome</keyword>